<dbReference type="Gene3D" id="3.55.50.30">
    <property type="match status" value="1"/>
</dbReference>
<dbReference type="Pfam" id="PF16220">
    <property type="entry name" value="DUF4880"/>
    <property type="match status" value="1"/>
</dbReference>
<dbReference type="AlphaFoldDB" id="K9D516"/>
<evidence type="ECO:0000313" key="4">
    <source>
        <dbReference type="EMBL" id="EKU74047.1"/>
    </source>
</evidence>
<evidence type="ECO:0000259" key="2">
    <source>
        <dbReference type="Pfam" id="PF04773"/>
    </source>
</evidence>
<dbReference type="PIRSF" id="PIRSF018266">
    <property type="entry name" value="FecR"/>
    <property type="match status" value="1"/>
</dbReference>
<protein>
    <recommendedName>
        <fullName evidence="6">FecR protein domain-containing protein</fullName>
    </recommendedName>
</protein>
<feature type="transmembrane region" description="Helical" evidence="1">
    <location>
        <begin position="83"/>
        <end position="101"/>
    </location>
</feature>
<evidence type="ECO:0000259" key="3">
    <source>
        <dbReference type="Pfam" id="PF16220"/>
    </source>
</evidence>
<dbReference type="InterPro" id="IPR032623">
    <property type="entry name" value="FecR_N"/>
</dbReference>
<evidence type="ECO:0000256" key="1">
    <source>
        <dbReference type="SAM" id="Phobius"/>
    </source>
</evidence>
<dbReference type="HOGENOM" id="CLU_050192_0_0_5"/>
<dbReference type="RefSeq" id="WP_004210614.1">
    <property type="nucleotide sequence ID" value="NZ_JH992904.1"/>
</dbReference>
<name>K9D516_SPHYA</name>
<dbReference type="Gene3D" id="2.60.120.1440">
    <property type="match status" value="1"/>
</dbReference>
<reference evidence="4 5" key="1">
    <citation type="submission" date="2012-09" db="EMBL/GenBank/DDBJ databases">
        <title>The Genome Sequence of Sphingobium yanoikuyae ATCC 51230.</title>
        <authorList>
            <consortium name="The Broad Institute Genome Sequencing Platform"/>
            <person name="Earl A."/>
            <person name="Ward D."/>
            <person name="Feldgarden M."/>
            <person name="Gevers D."/>
            <person name="Huys G."/>
            <person name="Walker B."/>
            <person name="Young S.K."/>
            <person name="Zeng Q."/>
            <person name="Gargeya S."/>
            <person name="Fitzgerald M."/>
            <person name="Haas B."/>
            <person name="Abouelleil A."/>
            <person name="Alvarado L."/>
            <person name="Arachchi H.M."/>
            <person name="Berlin A.M."/>
            <person name="Chapman S.B."/>
            <person name="Goldberg J."/>
            <person name="Griggs A."/>
            <person name="Gujja S."/>
            <person name="Hansen M."/>
            <person name="Howarth C."/>
            <person name="Imamovic A."/>
            <person name="Larimer J."/>
            <person name="McCowen C."/>
            <person name="Montmayeur A."/>
            <person name="Murphy C."/>
            <person name="Neiman D."/>
            <person name="Pearson M."/>
            <person name="Priest M."/>
            <person name="Roberts A."/>
            <person name="Saif S."/>
            <person name="Shea T."/>
            <person name="Sisk P."/>
            <person name="Sykes S."/>
            <person name="Wortman J."/>
            <person name="Nusbaum C."/>
            <person name="Birren B."/>
        </authorList>
    </citation>
    <scope>NUCLEOTIDE SEQUENCE [LARGE SCALE GENOMIC DNA]</scope>
    <source>
        <strain evidence="4 5">ATCC 51230</strain>
    </source>
</reference>
<feature type="domain" description="FecR N-terminal" evidence="3">
    <location>
        <begin position="15"/>
        <end position="55"/>
    </location>
</feature>
<evidence type="ECO:0008006" key="6">
    <source>
        <dbReference type="Google" id="ProtNLM"/>
    </source>
</evidence>
<feature type="domain" description="FecR protein" evidence="2">
    <location>
        <begin position="112"/>
        <end position="204"/>
    </location>
</feature>
<evidence type="ECO:0000313" key="5">
    <source>
        <dbReference type="Proteomes" id="UP000009887"/>
    </source>
</evidence>
<sequence>MAASAAPTPAMVSRAAQWAAELDGDNISPAQRAACESWCAQDVRHRLAFDRMRALDQRFADLAPTERTALSNTARRSATSRRMGTGFATFLLMAGTAWLASHSLSVRQYFPDLRTAPGDIREVALADGSTLHVDTNSAVSRSLTGEERRVSLFRGRLMAQVARDPARPFIVETADGTATALGTRFSVARDADGTTVTVIESRVRACTTALVRQSCVDLRAGDRVRLSDGAIERLPAVDVERASAWSKGWLEADDMPLTEALAELTRYRDRPIRFDPAALRDMRITGSYPLRDSDRALAAIAETSGLWINQSGGNSIITRDP</sequence>
<keyword evidence="5" id="KW-1185">Reference proteome</keyword>
<dbReference type="PANTHER" id="PTHR30273:SF2">
    <property type="entry name" value="PROTEIN FECR"/>
    <property type="match status" value="1"/>
</dbReference>
<dbReference type="InterPro" id="IPR012373">
    <property type="entry name" value="Ferrdict_sens_TM"/>
</dbReference>
<dbReference type="GO" id="GO:0016989">
    <property type="term" value="F:sigma factor antagonist activity"/>
    <property type="evidence" value="ECO:0007669"/>
    <property type="project" value="TreeGrafter"/>
</dbReference>
<gene>
    <name evidence="4" type="ORF">HMPREF9718_03164</name>
</gene>
<accession>K9D516</accession>
<dbReference type="Pfam" id="PF04773">
    <property type="entry name" value="FecR"/>
    <property type="match status" value="1"/>
</dbReference>
<dbReference type="PANTHER" id="PTHR30273">
    <property type="entry name" value="PERIPLASMIC SIGNAL SENSOR AND SIGMA FACTOR ACTIVATOR FECR-RELATED"/>
    <property type="match status" value="1"/>
</dbReference>
<dbReference type="Proteomes" id="UP000009887">
    <property type="component" value="Unassembled WGS sequence"/>
</dbReference>
<organism evidence="4 5">
    <name type="scientific">Sphingobium yanoikuyae ATCC 51230</name>
    <dbReference type="NCBI Taxonomy" id="883163"/>
    <lineage>
        <taxon>Bacteria</taxon>
        <taxon>Pseudomonadati</taxon>
        <taxon>Pseudomonadota</taxon>
        <taxon>Alphaproteobacteria</taxon>
        <taxon>Sphingomonadales</taxon>
        <taxon>Sphingomonadaceae</taxon>
        <taxon>Sphingobium</taxon>
    </lineage>
</organism>
<keyword evidence="1" id="KW-1133">Transmembrane helix</keyword>
<keyword evidence="1" id="KW-0472">Membrane</keyword>
<comment type="caution">
    <text evidence="4">The sequence shown here is derived from an EMBL/GenBank/DDBJ whole genome shotgun (WGS) entry which is preliminary data.</text>
</comment>
<proteinExistence type="predicted"/>
<dbReference type="EMBL" id="AGZU01000009">
    <property type="protein sequence ID" value="EKU74047.1"/>
    <property type="molecule type" value="Genomic_DNA"/>
</dbReference>
<keyword evidence="1" id="KW-0812">Transmembrane</keyword>
<dbReference type="PATRIC" id="fig|883163.3.peg.3230"/>
<dbReference type="InterPro" id="IPR006860">
    <property type="entry name" value="FecR"/>
</dbReference>